<dbReference type="EMBL" id="MK072070">
    <property type="protein sequence ID" value="AYV78090.1"/>
    <property type="molecule type" value="Genomic_DNA"/>
</dbReference>
<protein>
    <submittedName>
        <fullName evidence="1">Uncharacterized protein</fullName>
    </submittedName>
</protein>
<organism evidence="1">
    <name type="scientific">Edafosvirus sp</name>
    <dbReference type="NCBI Taxonomy" id="2487765"/>
    <lineage>
        <taxon>Viruses</taxon>
        <taxon>Varidnaviria</taxon>
        <taxon>Bamfordvirae</taxon>
        <taxon>Nucleocytoviricota</taxon>
        <taxon>Megaviricetes</taxon>
        <taxon>Imitervirales</taxon>
        <taxon>Mimiviridae</taxon>
        <taxon>Klosneuvirinae</taxon>
    </lineage>
</organism>
<proteinExistence type="predicted"/>
<name>A0A3G4ZT63_9VIRU</name>
<evidence type="ECO:0000313" key="1">
    <source>
        <dbReference type="EMBL" id="AYV78090.1"/>
    </source>
</evidence>
<sequence length="172" mass="20498">MGSNSSTIKIYKQQDNVRLKRYYDNYNREWRWERGFALQPSKYNFKYDQCENFNCQFIVFTNVKLSENITVDNKIIPQCFVYKAMILCPYSGDLVILNDDNEKLYLLHAGNYRKGADIINFDENPHYDSNYFQKVLDYVIDANKYKPGGIMEKNIKDEFTKKVNDPKYNVKN</sequence>
<gene>
    <name evidence="1" type="ORF">Edafosvirus5_8</name>
</gene>
<reference evidence="1" key="1">
    <citation type="submission" date="2018-10" db="EMBL/GenBank/DDBJ databases">
        <title>Hidden diversity of soil giant viruses.</title>
        <authorList>
            <person name="Schulz F."/>
            <person name="Alteio L."/>
            <person name="Goudeau D."/>
            <person name="Ryan E.M."/>
            <person name="Malmstrom R.R."/>
            <person name="Blanchard J."/>
            <person name="Woyke T."/>
        </authorList>
    </citation>
    <scope>NUCLEOTIDE SEQUENCE</scope>
    <source>
        <strain evidence="1">EDV1</strain>
    </source>
</reference>
<accession>A0A3G4ZT63</accession>